<sequence>MEHADQRTGPVVAKNNGEYVTISVHKEDLREILHGNRNLPHIIHHITDKGIQTDDTPTSDLYRKINLLEIQLNTSKKLCDMESEQALKAHQEAICKHKIDAIEEVEEVAGTITYKDIDDFMMMYKKLGSNWGAVWQKMKRMSPEVKIEDEIAMVDNNGLVVAPPAIMLVMGILTMWKLKLLRKW</sequence>
<protein>
    <submittedName>
        <fullName evidence="2">Uncharacterized protein</fullName>
    </submittedName>
</protein>
<dbReference type="InParanoid" id="F8PWE4"/>
<keyword evidence="1" id="KW-1133">Transmembrane helix</keyword>
<reference evidence="3" key="1">
    <citation type="journal article" date="2011" name="Science">
        <title>The plant cell wall-decomposing machinery underlies the functional diversity of forest fungi.</title>
        <authorList>
            <person name="Eastwood D.C."/>
            <person name="Floudas D."/>
            <person name="Binder M."/>
            <person name="Majcherczyk A."/>
            <person name="Schneider P."/>
            <person name="Aerts A."/>
            <person name="Asiegbu F.O."/>
            <person name="Baker S.E."/>
            <person name="Barry K."/>
            <person name="Bendiksby M."/>
            <person name="Blumentritt M."/>
            <person name="Coutinho P.M."/>
            <person name="Cullen D."/>
            <person name="de Vries R.P."/>
            <person name="Gathman A."/>
            <person name="Goodell B."/>
            <person name="Henrissat B."/>
            <person name="Ihrmark K."/>
            <person name="Kauserud H."/>
            <person name="Kohler A."/>
            <person name="LaButti K."/>
            <person name="Lapidus A."/>
            <person name="Lavin J.L."/>
            <person name="Lee Y.-H."/>
            <person name="Lindquist E."/>
            <person name="Lilly W."/>
            <person name="Lucas S."/>
            <person name="Morin E."/>
            <person name="Murat C."/>
            <person name="Oguiza J.A."/>
            <person name="Park J."/>
            <person name="Pisabarro A.G."/>
            <person name="Riley R."/>
            <person name="Rosling A."/>
            <person name="Salamov A."/>
            <person name="Schmidt O."/>
            <person name="Schmutz J."/>
            <person name="Skrede I."/>
            <person name="Stenlid J."/>
            <person name="Wiebenga A."/>
            <person name="Xie X."/>
            <person name="Kuees U."/>
            <person name="Hibbett D.S."/>
            <person name="Hoffmeister D."/>
            <person name="Hoegberg N."/>
            <person name="Martin F."/>
            <person name="Grigoriev I.V."/>
            <person name="Watkinson S.C."/>
        </authorList>
    </citation>
    <scope>NUCLEOTIDE SEQUENCE [LARGE SCALE GENOMIC DNA]</scope>
    <source>
        <strain evidence="3">strain S7.3</strain>
    </source>
</reference>
<dbReference type="Proteomes" id="UP000008063">
    <property type="component" value="Unassembled WGS sequence"/>
</dbReference>
<keyword evidence="3" id="KW-1185">Reference proteome</keyword>
<proteinExistence type="predicted"/>
<gene>
    <name evidence="2" type="ORF">SERLA73DRAFT_152114</name>
</gene>
<dbReference type="HOGENOM" id="CLU_1469065_0_0_1"/>
<accession>F8PWE4</accession>
<name>F8PWE4_SERL3</name>
<dbReference type="EMBL" id="GL945479">
    <property type="protein sequence ID" value="EGN99949.1"/>
    <property type="molecule type" value="Genomic_DNA"/>
</dbReference>
<organism evidence="3">
    <name type="scientific">Serpula lacrymans var. lacrymans (strain S7.3)</name>
    <name type="common">Dry rot fungus</name>
    <dbReference type="NCBI Taxonomy" id="936435"/>
    <lineage>
        <taxon>Eukaryota</taxon>
        <taxon>Fungi</taxon>
        <taxon>Dikarya</taxon>
        <taxon>Basidiomycota</taxon>
        <taxon>Agaricomycotina</taxon>
        <taxon>Agaricomycetes</taxon>
        <taxon>Agaricomycetidae</taxon>
        <taxon>Boletales</taxon>
        <taxon>Coniophorineae</taxon>
        <taxon>Serpulaceae</taxon>
        <taxon>Serpula</taxon>
    </lineage>
</organism>
<evidence type="ECO:0000313" key="2">
    <source>
        <dbReference type="EMBL" id="EGN99949.1"/>
    </source>
</evidence>
<evidence type="ECO:0000256" key="1">
    <source>
        <dbReference type="SAM" id="Phobius"/>
    </source>
</evidence>
<keyword evidence="1" id="KW-0472">Membrane</keyword>
<dbReference type="AlphaFoldDB" id="F8PWE4"/>
<keyword evidence="1" id="KW-0812">Transmembrane</keyword>
<evidence type="ECO:0000313" key="3">
    <source>
        <dbReference type="Proteomes" id="UP000008063"/>
    </source>
</evidence>
<feature type="transmembrane region" description="Helical" evidence="1">
    <location>
        <begin position="158"/>
        <end position="176"/>
    </location>
</feature>